<gene>
    <name evidence="2" type="ORF">CAC42_6510</name>
</gene>
<feature type="compositionally biased region" description="Polar residues" evidence="1">
    <location>
        <begin position="186"/>
        <end position="202"/>
    </location>
</feature>
<reference evidence="2 3" key="1">
    <citation type="submission" date="2017-06" db="EMBL/GenBank/DDBJ databases">
        <title>Draft genome sequence of a variant of Elsinoe murrayae.</title>
        <authorList>
            <person name="Cheng Q."/>
        </authorList>
    </citation>
    <scope>NUCLEOTIDE SEQUENCE [LARGE SCALE GENOMIC DNA]</scope>
    <source>
        <strain evidence="2 3">CQ-2017a</strain>
    </source>
</reference>
<comment type="caution">
    <text evidence="2">The sequence shown here is derived from an EMBL/GenBank/DDBJ whole genome shotgun (WGS) entry which is preliminary data.</text>
</comment>
<dbReference type="EMBL" id="NKHZ01000088">
    <property type="protein sequence ID" value="PNS13997.1"/>
    <property type="molecule type" value="Genomic_DNA"/>
</dbReference>
<keyword evidence="3" id="KW-1185">Reference proteome</keyword>
<dbReference type="AlphaFoldDB" id="A0A2K1QFR2"/>
<feature type="compositionally biased region" description="Low complexity" evidence="1">
    <location>
        <begin position="149"/>
        <end position="161"/>
    </location>
</feature>
<protein>
    <submittedName>
        <fullName evidence="2">Uncharacterized protein</fullName>
    </submittedName>
</protein>
<feature type="region of interest" description="Disordered" evidence="1">
    <location>
        <begin position="19"/>
        <end position="224"/>
    </location>
</feature>
<dbReference type="Proteomes" id="UP000243797">
    <property type="component" value="Unassembled WGS sequence"/>
</dbReference>
<accession>A0A2K1QFR2</accession>
<evidence type="ECO:0000313" key="2">
    <source>
        <dbReference type="EMBL" id="PNS13997.1"/>
    </source>
</evidence>
<sequence>MDLAQIDAGNARYCDAIDEISATMPEQSGSSDTQTSTQPSDPFSAPNTSAELKPVDSGSWPADFNDLVDLNPTAEATDLQIFGSSDEQPNKKSSSEAMETSTLAPNSGSNDMALLDNTPPQDMQQSSSPSNSGGIDPALFDTTPAQDMSQSSPPSASGSQGTDPAQTSKPEDIVESSLLPEPGSSGMLQAQSTAPSGVQTASRPADSGSAGVDQSQPMAPWDMAMPYPPLNPGGMGMVAAPMPSHATMQMSATFAQPGAYGAHPYQLACAHYHDQPAPDYQAVANPGMPQHPDYQFAVAPQMQQHLHYQAPPHFEPATAFQMPPHQQYWPQQYQLQADYQDPAFFQTQQPRGGIPCTSARYGRSPVVQQTTFLTTAAESIRPIQMAQSAGQVSGIGLNPWASQAIHHDAAPARKRRNAREMEEDERRAKREGRANTRRNARTQHHKATRARVSSRQQQQQQHQQQQAPSVQDQISPELDQFSQPQPQPQQNQVAGAEYQPMDLTGAQPVPTSGQTQGGSGEPVETRLARAFGVEFSNLA</sequence>
<feature type="compositionally biased region" description="Low complexity" evidence="1">
    <location>
        <begin position="119"/>
        <end position="132"/>
    </location>
</feature>
<feature type="compositionally biased region" description="Low complexity" evidence="1">
    <location>
        <begin position="27"/>
        <end position="42"/>
    </location>
</feature>
<organism evidence="2 3">
    <name type="scientific">Sphaceloma murrayae</name>
    <dbReference type="NCBI Taxonomy" id="2082308"/>
    <lineage>
        <taxon>Eukaryota</taxon>
        <taxon>Fungi</taxon>
        <taxon>Dikarya</taxon>
        <taxon>Ascomycota</taxon>
        <taxon>Pezizomycotina</taxon>
        <taxon>Dothideomycetes</taxon>
        <taxon>Dothideomycetidae</taxon>
        <taxon>Myriangiales</taxon>
        <taxon>Elsinoaceae</taxon>
        <taxon>Sphaceloma</taxon>
    </lineage>
</organism>
<evidence type="ECO:0000256" key="1">
    <source>
        <dbReference type="SAM" id="MobiDB-lite"/>
    </source>
</evidence>
<feature type="compositionally biased region" description="Basic and acidic residues" evidence="1">
    <location>
        <begin position="418"/>
        <end position="434"/>
    </location>
</feature>
<feature type="compositionally biased region" description="Polar residues" evidence="1">
    <location>
        <begin position="95"/>
        <end position="110"/>
    </location>
</feature>
<dbReference type="InParanoid" id="A0A2K1QFR2"/>
<feature type="region of interest" description="Disordered" evidence="1">
    <location>
        <begin position="406"/>
        <end position="526"/>
    </location>
</feature>
<feature type="compositionally biased region" description="Low complexity" evidence="1">
    <location>
        <begin position="456"/>
        <end position="466"/>
    </location>
</feature>
<evidence type="ECO:0000313" key="3">
    <source>
        <dbReference type="Proteomes" id="UP000243797"/>
    </source>
</evidence>
<name>A0A2K1QFR2_9PEZI</name>
<feature type="compositionally biased region" description="Basic residues" evidence="1">
    <location>
        <begin position="435"/>
        <end position="449"/>
    </location>
</feature>
<proteinExistence type="predicted"/>